<dbReference type="EMBL" id="PVMZ01000004">
    <property type="protein sequence ID" value="PRX22868.1"/>
    <property type="molecule type" value="Genomic_DNA"/>
</dbReference>
<dbReference type="SUPFAM" id="SSF109604">
    <property type="entry name" value="HD-domain/PDEase-like"/>
    <property type="match status" value="1"/>
</dbReference>
<keyword evidence="3" id="KW-1185">Reference proteome</keyword>
<organism evidence="2 3">
    <name type="scientific">Actinoplanes italicus</name>
    <dbReference type="NCBI Taxonomy" id="113567"/>
    <lineage>
        <taxon>Bacteria</taxon>
        <taxon>Bacillati</taxon>
        <taxon>Actinomycetota</taxon>
        <taxon>Actinomycetes</taxon>
        <taxon>Micromonosporales</taxon>
        <taxon>Micromonosporaceae</taxon>
        <taxon>Actinoplanes</taxon>
    </lineage>
</organism>
<protein>
    <submittedName>
        <fullName evidence="2">HD domain-containing protein</fullName>
    </submittedName>
</protein>
<comment type="caution">
    <text evidence="2">The sequence shown here is derived from an EMBL/GenBank/DDBJ whole genome shotgun (WGS) entry which is preliminary data.</text>
</comment>
<dbReference type="InterPro" id="IPR003607">
    <property type="entry name" value="HD/PDEase_dom"/>
</dbReference>
<dbReference type="AlphaFoldDB" id="A0A2T0KHH1"/>
<dbReference type="SMART" id="SM00471">
    <property type="entry name" value="HDc"/>
    <property type="match status" value="1"/>
</dbReference>
<dbReference type="CDD" id="cd00077">
    <property type="entry name" value="HDc"/>
    <property type="match status" value="1"/>
</dbReference>
<proteinExistence type="predicted"/>
<evidence type="ECO:0000259" key="1">
    <source>
        <dbReference type="SMART" id="SM00471"/>
    </source>
</evidence>
<dbReference type="Pfam" id="PF01966">
    <property type="entry name" value="HD"/>
    <property type="match status" value="1"/>
</dbReference>
<dbReference type="Proteomes" id="UP000239415">
    <property type="component" value="Unassembled WGS sequence"/>
</dbReference>
<dbReference type="PANTHER" id="PTHR35569:SF1">
    <property type="entry name" value="CYANAMIDE HYDRATASE DDI2-RELATED"/>
    <property type="match status" value="1"/>
</dbReference>
<accession>A0A2T0KHH1</accession>
<name>A0A2T0KHH1_9ACTN</name>
<evidence type="ECO:0000313" key="3">
    <source>
        <dbReference type="Proteomes" id="UP000239415"/>
    </source>
</evidence>
<dbReference type="Gene3D" id="1.10.3210.10">
    <property type="entry name" value="Hypothetical protein af1432"/>
    <property type="match status" value="1"/>
</dbReference>
<dbReference type="RefSeq" id="WP_106317854.1">
    <property type="nucleotide sequence ID" value="NZ_BOMO01000022.1"/>
</dbReference>
<sequence length="252" mass="27190">MAGEDVYGSYAWTRSTAGVMSSADRRHAIGPMAEVLMSGLIGNVRFRMGRTSHGLSFDDLRVPDSPLAVEATRACAELNRPDVLGHSYRTWAYGRALAAFDGARLDEELFYVACLLHDYGLPDPRAGEDFTLRGAECARRCARTTGRSEATGTTLADAITFHVTPGVDAYDRVGLGCYVQAGSMLDLAGLRAVDVSRAFLAAVAGEYDRSGVTEAFIRLVKAEAAKNPGTRFGLLNRCGLTLTFCLNPLRPR</sequence>
<evidence type="ECO:0000313" key="2">
    <source>
        <dbReference type="EMBL" id="PRX22868.1"/>
    </source>
</evidence>
<gene>
    <name evidence="2" type="ORF">CLV67_104396</name>
</gene>
<reference evidence="2 3" key="1">
    <citation type="submission" date="2018-03" db="EMBL/GenBank/DDBJ databases">
        <title>Genomic Encyclopedia of Archaeal and Bacterial Type Strains, Phase II (KMG-II): from individual species to whole genera.</title>
        <authorList>
            <person name="Goeker M."/>
        </authorList>
    </citation>
    <scope>NUCLEOTIDE SEQUENCE [LARGE SCALE GENOMIC DNA]</scope>
    <source>
        <strain evidence="2 3">DSM 43146</strain>
    </source>
</reference>
<dbReference type="PANTHER" id="PTHR35569">
    <property type="entry name" value="CYANAMIDE HYDRATASE DDI2-RELATED"/>
    <property type="match status" value="1"/>
</dbReference>
<dbReference type="OrthoDB" id="8478129at2"/>
<dbReference type="InterPro" id="IPR006674">
    <property type="entry name" value="HD_domain"/>
</dbReference>
<feature type="domain" description="HD/PDEase" evidence="1">
    <location>
        <begin position="79"/>
        <end position="171"/>
    </location>
</feature>